<accession>A0ABW3S1D6</accession>
<name>A0ABW3S1D6_9BACL</name>
<evidence type="ECO:0000313" key="1">
    <source>
        <dbReference type="EMBL" id="MFD1177971.1"/>
    </source>
</evidence>
<evidence type="ECO:0000313" key="2">
    <source>
        <dbReference type="Proteomes" id="UP001597262"/>
    </source>
</evidence>
<dbReference type="EMBL" id="JBHTLM010000013">
    <property type="protein sequence ID" value="MFD1177971.1"/>
    <property type="molecule type" value="Genomic_DNA"/>
</dbReference>
<keyword evidence="2" id="KW-1185">Reference proteome</keyword>
<protein>
    <submittedName>
        <fullName evidence="1">Uncharacterized protein</fullName>
    </submittedName>
</protein>
<comment type="caution">
    <text evidence="1">The sequence shown here is derived from an EMBL/GenBank/DDBJ whole genome shotgun (WGS) entry which is preliminary data.</text>
</comment>
<reference evidence="2" key="1">
    <citation type="journal article" date="2019" name="Int. J. Syst. Evol. Microbiol.">
        <title>The Global Catalogue of Microorganisms (GCM) 10K type strain sequencing project: providing services to taxonomists for standard genome sequencing and annotation.</title>
        <authorList>
            <consortium name="The Broad Institute Genomics Platform"/>
            <consortium name="The Broad Institute Genome Sequencing Center for Infectious Disease"/>
            <person name="Wu L."/>
            <person name="Ma J."/>
        </authorList>
    </citation>
    <scope>NUCLEOTIDE SEQUENCE [LARGE SCALE GENOMIC DNA]</scope>
    <source>
        <strain evidence="2">CCUG 59189</strain>
    </source>
</reference>
<dbReference type="Proteomes" id="UP001597262">
    <property type="component" value="Unassembled WGS sequence"/>
</dbReference>
<gene>
    <name evidence="1" type="ORF">ACFQ3W_16910</name>
</gene>
<sequence>MSRELSRLLSGVESEYSETSVRSAVREVRERLQKMMLYSGHMDDRLRSKVRGLQAAVNQYLQAEKSVLALTKVMFQDTNQKVKELELVRLGFQKHGRKRILVRLVNMLPICLTM</sequence>
<organism evidence="1 2">
    <name type="scientific">Paenibacillus puldeungensis</name>
    <dbReference type="NCBI Taxonomy" id="696536"/>
    <lineage>
        <taxon>Bacteria</taxon>
        <taxon>Bacillati</taxon>
        <taxon>Bacillota</taxon>
        <taxon>Bacilli</taxon>
        <taxon>Bacillales</taxon>
        <taxon>Paenibacillaceae</taxon>
        <taxon>Paenibacillus</taxon>
    </lineage>
</organism>
<dbReference type="RefSeq" id="WP_379320420.1">
    <property type="nucleotide sequence ID" value="NZ_JBHTLM010000013.1"/>
</dbReference>
<proteinExistence type="predicted"/>